<feature type="domain" description="Multi-ubiquitin" evidence="1">
    <location>
        <begin position="89"/>
        <end position="154"/>
    </location>
</feature>
<dbReference type="Proteomes" id="UP000247485">
    <property type="component" value="Unassembled WGS sequence"/>
</dbReference>
<evidence type="ECO:0000259" key="1">
    <source>
        <dbReference type="Pfam" id="PF14452"/>
    </source>
</evidence>
<dbReference type="RefSeq" id="WP_110277546.1">
    <property type="nucleotide sequence ID" value="NZ_QJJG01000046.1"/>
</dbReference>
<evidence type="ECO:0000313" key="2">
    <source>
        <dbReference type="EMBL" id="PXW32203.1"/>
    </source>
</evidence>
<dbReference type="EMBL" id="QJJG01000046">
    <property type="protein sequence ID" value="PXW32203.1"/>
    <property type="molecule type" value="Genomic_DNA"/>
</dbReference>
<dbReference type="InterPro" id="IPR027802">
    <property type="entry name" value="Multi-ubiquitin_dom"/>
</dbReference>
<feature type="domain" description="Multi-ubiquitin" evidence="1">
    <location>
        <begin position="23"/>
        <end position="84"/>
    </location>
</feature>
<organism evidence="2 3">
    <name type="scientific">Klebsiella oxytoca</name>
    <dbReference type="NCBI Taxonomy" id="571"/>
    <lineage>
        <taxon>Bacteria</taxon>
        <taxon>Pseudomonadati</taxon>
        <taxon>Pseudomonadota</taxon>
        <taxon>Gammaproteobacteria</taxon>
        <taxon>Enterobacterales</taxon>
        <taxon>Enterobacteriaceae</taxon>
        <taxon>Klebsiella/Raoultella group</taxon>
        <taxon>Klebsiella</taxon>
    </lineage>
</organism>
<comment type="caution">
    <text evidence="2">The sequence shown here is derived from an EMBL/GenBank/DDBJ whole genome shotgun (WGS) entry which is preliminary data.</text>
</comment>
<protein>
    <submittedName>
        <fullName evidence="2">Multiubiquitin</fullName>
    </submittedName>
</protein>
<proteinExistence type="predicted"/>
<dbReference type="Pfam" id="PF14452">
    <property type="entry name" value="Multi_ubiq"/>
    <property type="match status" value="2"/>
</dbReference>
<dbReference type="InterPro" id="IPR025701">
    <property type="entry name" value="UBQ-conjugat_E2_E"/>
</dbReference>
<name>A0A318F0Z5_KLEOX</name>
<sequence length="288" mass="31957">MTQTNSQHHDHFTVLIGNPDLQFHPVDIADPIVTGRQLLMTAGAHPVDDHLAIAIMPDGSLETLRQDELFDLRGQGAEKVIIFKTDQTFRFIIDDRDSEWGISLISGRSLKIIAGVVPATHDVYQEIRGSDDLLIRDTDMVDLSKAGVEKFFTAVAQTTEGSAPFLPPRDVEYLTSRNISYEDGTEGCHKGIVLKSLQLPAQKFNSSAVDVLVLLPPGYPDCPPDMFYCFPWLKLGQTGCDPRAASVAHAFRGQSWQRWSRHNNAWRPGIDGIHTMVKRIELALAEAA</sequence>
<dbReference type="Pfam" id="PF14462">
    <property type="entry name" value="Prok-E2_E"/>
    <property type="match status" value="1"/>
</dbReference>
<reference evidence="2 3" key="1">
    <citation type="submission" date="2018-05" db="EMBL/GenBank/DDBJ databases">
        <title>Freshwater and sediment microbial communities from various areas in North America, analyzing microbe dynamics in response to fracking.</title>
        <authorList>
            <person name="Lamendella R."/>
        </authorList>
    </citation>
    <scope>NUCLEOTIDE SEQUENCE [LARGE SCALE GENOMIC DNA]</scope>
    <source>
        <strain evidence="2 3">67</strain>
    </source>
</reference>
<evidence type="ECO:0000313" key="3">
    <source>
        <dbReference type="Proteomes" id="UP000247485"/>
    </source>
</evidence>
<dbReference type="AlphaFoldDB" id="A0A318F0Z5"/>
<gene>
    <name evidence="2" type="ORF">DET57_1464</name>
</gene>
<accession>A0A318F0Z5</accession>